<name>A0A975AWX3_9THEO</name>
<keyword evidence="2" id="KW-0238">DNA-binding</keyword>
<dbReference type="InterPro" id="IPR036388">
    <property type="entry name" value="WH-like_DNA-bd_sf"/>
</dbReference>
<dbReference type="InterPro" id="IPR036390">
    <property type="entry name" value="WH_DNA-bd_sf"/>
</dbReference>
<dbReference type="GO" id="GO:0003677">
    <property type="term" value="F:DNA binding"/>
    <property type="evidence" value="ECO:0007669"/>
    <property type="project" value="UniProtKB-KW"/>
</dbReference>
<dbReference type="Pfam" id="PF01047">
    <property type="entry name" value="MarR"/>
    <property type="match status" value="1"/>
</dbReference>
<evidence type="ECO:0000313" key="6">
    <source>
        <dbReference type="Proteomes" id="UP000671913"/>
    </source>
</evidence>
<dbReference type="RefSeq" id="WP_284680601.1">
    <property type="nucleotide sequence ID" value="NZ_CP060096.1"/>
</dbReference>
<dbReference type="EMBL" id="CP060096">
    <property type="protein sequence ID" value="QSZ27883.1"/>
    <property type="molecule type" value="Genomic_DNA"/>
</dbReference>
<protein>
    <submittedName>
        <fullName evidence="5">MarR family transcriptional regulator</fullName>
    </submittedName>
</protein>
<organism evidence="5 6">
    <name type="scientific">Aceticella autotrophica</name>
    <dbReference type="NCBI Taxonomy" id="2755338"/>
    <lineage>
        <taxon>Bacteria</taxon>
        <taxon>Bacillati</taxon>
        <taxon>Bacillota</taxon>
        <taxon>Clostridia</taxon>
        <taxon>Thermoanaerobacterales</taxon>
        <taxon>Thermoanaerobacteraceae</taxon>
        <taxon>Aceticella</taxon>
    </lineage>
</organism>
<dbReference type="Gene3D" id="1.10.10.10">
    <property type="entry name" value="Winged helix-like DNA-binding domain superfamily/Winged helix DNA-binding domain"/>
    <property type="match status" value="1"/>
</dbReference>
<dbReference type="PRINTS" id="PR00598">
    <property type="entry name" value="HTHMARR"/>
</dbReference>
<dbReference type="InterPro" id="IPR011991">
    <property type="entry name" value="ArsR-like_HTH"/>
</dbReference>
<proteinExistence type="predicted"/>
<reference evidence="5" key="1">
    <citation type="submission" date="2020-08" db="EMBL/GenBank/DDBJ databases">
        <title>Genomic insights into the carbon and energy metabolism of the first obligate autotrophic acetogenic bacterium Aceticella autotrophica gen. nov., sp. nov.</title>
        <authorList>
            <person name="Toshchakov S.V."/>
            <person name="Elcheninov A.G."/>
            <person name="Kublanov I.V."/>
            <person name="Frolov E.N."/>
            <person name="Lebedinsky A.V."/>
        </authorList>
    </citation>
    <scope>NUCLEOTIDE SEQUENCE</scope>
    <source>
        <strain evidence="5">3443-3Ac</strain>
    </source>
</reference>
<evidence type="ECO:0000259" key="4">
    <source>
        <dbReference type="PROSITE" id="PS50995"/>
    </source>
</evidence>
<dbReference type="AlphaFoldDB" id="A0A975AWX3"/>
<dbReference type="Proteomes" id="UP000671913">
    <property type="component" value="Chromosome"/>
</dbReference>
<evidence type="ECO:0000256" key="1">
    <source>
        <dbReference type="ARBA" id="ARBA00023015"/>
    </source>
</evidence>
<feature type="domain" description="HTH marR-type" evidence="4">
    <location>
        <begin position="7"/>
        <end position="139"/>
    </location>
</feature>
<dbReference type="PROSITE" id="PS50995">
    <property type="entry name" value="HTH_MARR_2"/>
    <property type="match status" value="1"/>
</dbReference>
<evidence type="ECO:0000256" key="3">
    <source>
        <dbReference type="ARBA" id="ARBA00023163"/>
    </source>
</evidence>
<accession>A0A975AWX3</accession>
<keyword evidence="6" id="KW-1185">Reference proteome</keyword>
<gene>
    <name evidence="5" type="ORF">ACETAC_03070</name>
</gene>
<keyword evidence="1" id="KW-0805">Transcription regulation</keyword>
<dbReference type="SMART" id="SM00347">
    <property type="entry name" value="HTH_MARR"/>
    <property type="match status" value="1"/>
</dbReference>
<dbReference type="InterPro" id="IPR000835">
    <property type="entry name" value="HTH_MarR-typ"/>
</dbReference>
<keyword evidence="3" id="KW-0804">Transcription</keyword>
<dbReference type="KEGG" id="aaut:ACETAC_03070"/>
<dbReference type="SUPFAM" id="SSF46785">
    <property type="entry name" value="Winged helix' DNA-binding domain"/>
    <property type="match status" value="1"/>
</dbReference>
<evidence type="ECO:0000256" key="2">
    <source>
        <dbReference type="ARBA" id="ARBA00023125"/>
    </source>
</evidence>
<dbReference type="GO" id="GO:0003700">
    <property type="term" value="F:DNA-binding transcription factor activity"/>
    <property type="evidence" value="ECO:0007669"/>
    <property type="project" value="InterPro"/>
</dbReference>
<dbReference type="PANTHER" id="PTHR42756">
    <property type="entry name" value="TRANSCRIPTIONAL REGULATOR, MARR"/>
    <property type="match status" value="1"/>
</dbReference>
<evidence type="ECO:0000313" key="5">
    <source>
        <dbReference type="EMBL" id="QSZ27883.1"/>
    </source>
</evidence>
<dbReference type="CDD" id="cd00090">
    <property type="entry name" value="HTH_ARSR"/>
    <property type="match status" value="1"/>
</dbReference>
<sequence>MEEVSNGIKILKVLKQIRDIMKQNMKYQFNKIDITGPQGMLMSMLAHHGKMKISDLSENLGLSNSTVSGIIDRLERQGLVERIRSIEDRRVVYVSVTSEFKKNAKEQLNEIEKKFEDMMNKATPEELNTIFEGLNTLKEVMDRNK</sequence>
<dbReference type="PANTHER" id="PTHR42756:SF1">
    <property type="entry name" value="TRANSCRIPTIONAL REPRESSOR OF EMRAB OPERON"/>
    <property type="match status" value="1"/>
</dbReference>